<organism evidence="2 3">
    <name type="scientific">Anopheles christyi</name>
    <dbReference type="NCBI Taxonomy" id="43041"/>
    <lineage>
        <taxon>Eukaryota</taxon>
        <taxon>Metazoa</taxon>
        <taxon>Ecdysozoa</taxon>
        <taxon>Arthropoda</taxon>
        <taxon>Hexapoda</taxon>
        <taxon>Insecta</taxon>
        <taxon>Pterygota</taxon>
        <taxon>Neoptera</taxon>
        <taxon>Endopterygota</taxon>
        <taxon>Diptera</taxon>
        <taxon>Nematocera</taxon>
        <taxon>Culicoidea</taxon>
        <taxon>Culicidae</taxon>
        <taxon>Anophelinae</taxon>
        <taxon>Anopheles</taxon>
    </lineage>
</organism>
<reference evidence="3" key="1">
    <citation type="submission" date="2013-03" db="EMBL/GenBank/DDBJ databases">
        <title>The Genome Sequence of Anopheles christyi ACHKN1017.</title>
        <authorList>
            <consortium name="The Broad Institute Genomics Platform"/>
            <person name="Neafsey D.E."/>
            <person name="Besansky N."/>
            <person name="Walker B."/>
            <person name="Young S.K."/>
            <person name="Zeng Q."/>
            <person name="Gargeya S."/>
            <person name="Fitzgerald M."/>
            <person name="Haas B."/>
            <person name="Abouelleil A."/>
            <person name="Allen A.W."/>
            <person name="Alvarado L."/>
            <person name="Arachchi H.M."/>
            <person name="Berlin A.M."/>
            <person name="Chapman S.B."/>
            <person name="Gainer-Dewar J."/>
            <person name="Goldberg J."/>
            <person name="Griggs A."/>
            <person name="Gujja S."/>
            <person name="Hansen M."/>
            <person name="Howarth C."/>
            <person name="Imamovic A."/>
            <person name="Ireland A."/>
            <person name="Larimer J."/>
            <person name="McCowan C."/>
            <person name="Murphy C."/>
            <person name="Pearson M."/>
            <person name="Poon T.W."/>
            <person name="Priest M."/>
            <person name="Roberts A."/>
            <person name="Saif S."/>
            <person name="Shea T."/>
            <person name="Sisk P."/>
            <person name="Sykes S."/>
            <person name="Wortman J."/>
            <person name="Nusbaum C."/>
            <person name="Birren B."/>
        </authorList>
    </citation>
    <scope>NUCLEOTIDE SEQUENCE [LARGE SCALE GENOMIC DNA]</scope>
    <source>
        <strain evidence="3">ACHKN1017</strain>
    </source>
</reference>
<evidence type="ECO:0008006" key="4">
    <source>
        <dbReference type="Google" id="ProtNLM"/>
    </source>
</evidence>
<reference evidence="2" key="2">
    <citation type="submission" date="2020-05" db="UniProtKB">
        <authorList>
            <consortium name="EnsemblMetazoa"/>
        </authorList>
    </citation>
    <scope>IDENTIFICATION</scope>
    <source>
        <strain evidence="2">ACHKN1017</strain>
    </source>
</reference>
<feature type="signal peptide" evidence="1">
    <location>
        <begin position="1"/>
        <end position="20"/>
    </location>
</feature>
<keyword evidence="1" id="KW-0732">Signal</keyword>
<accession>A0A182KID9</accession>
<evidence type="ECO:0000313" key="3">
    <source>
        <dbReference type="Proteomes" id="UP000075881"/>
    </source>
</evidence>
<feature type="chain" id="PRO_5008125596" description="Secreted protein" evidence="1">
    <location>
        <begin position="21"/>
        <end position="199"/>
    </location>
</feature>
<protein>
    <recommendedName>
        <fullName evidence="4">Secreted protein</fullName>
    </recommendedName>
</protein>
<name>A0A182KID9_9DIPT</name>
<dbReference type="AlphaFoldDB" id="A0A182KID9"/>
<sequence length="199" mass="22627">HRSRAPTLFSLLLLHSVYFAYNNVTTYSSSCTTVVFSETYRPSKNLRISLLWTVVDCWMRAADVLLAEEVTDLHQRVVLTDHTVDREMSMYGTHLVLESLGDTLDHVLDVRADGTDGGQFLLGTEPLLHRYLLAVHLENVDGQMAEVLDELSARALHRYDTGTHLHRHILWDGHRLVRVDGSHCKLICNDPSTHTQQLN</sequence>
<evidence type="ECO:0000256" key="1">
    <source>
        <dbReference type="SAM" id="SignalP"/>
    </source>
</evidence>
<evidence type="ECO:0000313" key="2">
    <source>
        <dbReference type="EnsemblMetazoa" id="ACHR014222-PA"/>
    </source>
</evidence>
<dbReference type="Proteomes" id="UP000075881">
    <property type="component" value="Unassembled WGS sequence"/>
</dbReference>
<dbReference type="EnsemblMetazoa" id="ACHR014222-RA">
    <property type="protein sequence ID" value="ACHR014222-PA"/>
    <property type="gene ID" value="ACHR014222"/>
</dbReference>
<proteinExistence type="predicted"/>
<keyword evidence="3" id="KW-1185">Reference proteome</keyword>
<dbReference type="VEuPathDB" id="VectorBase:ACHR014222"/>